<name>A0A9W9YJH7_9CNID</name>
<protein>
    <submittedName>
        <fullName evidence="2">Uncharacterized protein</fullName>
    </submittedName>
</protein>
<evidence type="ECO:0000313" key="3">
    <source>
        <dbReference type="Proteomes" id="UP001163046"/>
    </source>
</evidence>
<keyword evidence="1" id="KW-0472">Membrane</keyword>
<dbReference type="OrthoDB" id="5990216at2759"/>
<proteinExistence type="predicted"/>
<dbReference type="EMBL" id="MU827339">
    <property type="protein sequence ID" value="KAJ7353865.1"/>
    <property type="molecule type" value="Genomic_DNA"/>
</dbReference>
<dbReference type="AlphaFoldDB" id="A0A9W9YJH7"/>
<sequence length="360" mass="41195">MAAENSKHAKKRKRGPYLSYLTNPLKEEVPRNTLKCWSRESHEKNVGENKEDGYNRECTSSITHVLSSESGAENVEEANEGEMLVIDEETPIEDERVGFTNSAEGPDSGAENVEEASECPNIETTSDHDPDDVLHLYDDEQAFADDYDEEGWEELWEADENLEKTSHEEDQQTSYGDQQEEKFLLYPGAGITLGMSMLLIITFAMRHQLPGTALADLLTLIDLHLIAPNCFTRSMATLHKFFKQLKNPVQFHHYCSFCYEYIGIHKRTCCTNKHCLQDLTKKNSLSYFIVIPLEAQLEALLARPDVKDLLSYRQTRKKKNAENIEDILDGKLYKAHLVMMVILKAQKNIRKIVNYTSHSR</sequence>
<gene>
    <name evidence="2" type="ORF">OS493_031839</name>
</gene>
<feature type="transmembrane region" description="Helical" evidence="1">
    <location>
        <begin position="183"/>
        <end position="204"/>
    </location>
</feature>
<keyword evidence="1" id="KW-0812">Transmembrane</keyword>
<comment type="caution">
    <text evidence="2">The sequence shown here is derived from an EMBL/GenBank/DDBJ whole genome shotgun (WGS) entry which is preliminary data.</text>
</comment>
<accession>A0A9W9YJH7</accession>
<keyword evidence="1" id="KW-1133">Transmembrane helix</keyword>
<dbReference type="Proteomes" id="UP001163046">
    <property type="component" value="Unassembled WGS sequence"/>
</dbReference>
<keyword evidence="3" id="KW-1185">Reference proteome</keyword>
<organism evidence="2 3">
    <name type="scientific">Desmophyllum pertusum</name>
    <dbReference type="NCBI Taxonomy" id="174260"/>
    <lineage>
        <taxon>Eukaryota</taxon>
        <taxon>Metazoa</taxon>
        <taxon>Cnidaria</taxon>
        <taxon>Anthozoa</taxon>
        <taxon>Hexacorallia</taxon>
        <taxon>Scleractinia</taxon>
        <taxon>Caryophylliina</taxon>
        <taxon>Caryophylliidae</taxon>
        <taxon>Desmophyllum</taxon>
    </lineage>
</organism>
<evidence type="ECO:0000313" key="2">
    <source>
        <dbReference type="EMBL" id="KAJ7353865.1"/>
    </source>
</evidence>
<evidence type="ECO:0000256" key="1">
    <source>
        <dbReference type="SAM" id="Phobius"/>
    </source>
</evidence>
<reference evidence="2" key="1">
    <citation type="submission" date="2023-01" db="EMBL/GenBank/DDBJ databases">
        <title>Genome assembly of the deep-sea coral Lophelia pertusa.</title>
        <authorList>
            <person name="Herrera S."/>
            <person name="Cordes E."/>
        </authorList>
    </citation>
    <scope>NUCLEOTIDE SEQUENCE</scope>
    <source>
        <strain evidence="2">USNM1676648</strain>
        <tissue evidence="2">Polyp</tissue>
    </source>
</reference>